<evidence type="ECO:0000256" key="6">
    <source>
        <dbReference type="ARBA" id="ARBA00023237"/>
    </source>
</evidence>
<evidence type="ECO:0000256" key="7">
    <source>
        <dbReference type="PROSITE-ProRule" id="PRU01360"/>
    </source>
</evidence>
<evidence type="ECO:0000256" key="5">
    <source>
        <dbReference type="ARBA" id="ARBA00023136"/>
    </source>
</evidence>
<protein>
    <submittedName>
        <fullName evidence="9">TonB-dependent siderophore receptor</fullName>
    </submittedName>
</protein>
<keyword evidence="6 7" id="KW-0998">Cell outer membrane</keyword>
<dbReference type="Proteomes" id="UP000275777">
    <property type="component" value="Chromosome"/>
</dbReference>
<comment type="similarity">
    <text evidence="7">Belongs to the TonB-dependent receptor family.</text>
</comment>
<accession>A0A3S4LHW3</accession>
<proteinExistence type="inferred from homology"/>
<evidence type="ECO:0000256" key="3">
    <source>
        <dbReference type="ARBA" id="ARBA00022452"/>
    </source>
</evidence>
<dbReference type="InterPro" id="IPR036942">
    <property type="entry name" value="Beta-barrel_TonB_sf"/>
</dbReference>
<sequence length="36" mass="4051">MKNLFDKTYYASSSGSALQVRVGEPREVALQTRLSF</sequence>
<keyword evidence="9" id="KW-0675">Receptor</keyword>
<dbReference type="Gene3D" id="2.40.170.20">
    <property type="entry name" value="TonB-dependent receptor, beta-barrel domain"/>
    <property type="match status" value="1"/>
</dbReference>
<comment type="subcellular location">
    <subcellularLocation>
        <location evidence="1 7">Cell outer membrane</location>
        <topology evidence="1 7">Multi-pass membrane protein</topology>
    </subcellularLocation>
</comment>
<dbReference type="PROSITE" id="PS01156">
    <property type="entry name" value="TONB_DEPENDENT_REC_2"/>
    <property type="match status" value="1"/>
</dbReference>
<dbReference type="InterPro" id="IPR039426">
    <property type="entry name" value="TonB-dep_rcpt-like"/>
</dbReference>
<keyword evidence="3 7" id="KW-1134">Transmembrane beta strand</keyword>
<keyword evidence="2 7" id="KW-0813">Transport</keyword>
<gene>
    <name evidence="9" type="ORF">NCTC9695_03157</name>
</gene>
<dbReference type="PROSITE" id="PS52016">
    <property type="entry name" value="TONB_DEPENDENT_REC_3"/>
    <property type="match status" value="1"/>
</dbReference>
<dbReference type="EMBL" id="LR134182">
    <property type="protein sequence ID" value="VEB42707.1"/>
    <property type="molecule type" value="Genomic_DNA"/>
</dbReference>
<evidence type="ECO:0000256" key="1">
    <source>
        <dbReference type="ARBA" id="ARBA00004571"/>
    </source>
</evidence>
<evidence type="ECO:0000256" key="2">
    <source>
        <dbReference type="ARBA" id="ARBA00022448"/>
    </source>
</evidence>
<dbReference type="GO" id="GO:0009279">
    <property type="term" value="C:cell outer membrane"/>
    <property type="evidence" value="ECO:0007669"/>
    <property type="project" value="UniProtKB-SubCell"/>
</dbReference>
<evidence type="ECO:0000256" key="8">
    <source>
        <dbReference type="PROSITE-ProRule" id="PRU10144"/>
    </source>
</evidence>
<evidence type="ECO:0000313" key="10">
    <source>
        <dbReference type="Proteomes" id="UP000275777"/>
    </source>
</evidence>
<name>A0A3S4LHW3_CHRVL</name>
<organism evidence="9 10">
    <name type="scientific">Chromobacterium violaceum</name>
    <dbReference type="NCBI Taxonomy" id="536"/>
    <lineage>
        <taxon>Bacteria</taxon>
        <taxon>Pseudomonadati</taxon>
        <taxon>Pseudomonadota</taxon>
        <taxon>Betaproteobacteria</taxon>
        <taxon>Neisseriales</taxon>
        <taxon>Chromobacteriaceae</taxon>
        <taxon>Chromobacterium</taxon>
    </lineage>
</organism>
<dbReference type="InterPro" id="IPR010917">
    <property type="entry name" value="TonB_rcpt_CS"/>
</dbReference>
<keyword evidence="5 7" id="KW-0472">Membrane</keyword>
<feature type="short sequence motif" description="TonB C-terminal box" evidence="8">
    <location>
        <begin position="19"/>
        <end position="36"/>
    </location>
</feature>
<evidence type="ECO:0000313" key="9">
    <source>
        <dbReference type="EMBL" id="VEB42707.1"/>
    </source>
</evidence>
<keyword evidence="4 7" id="KW-0812">Transmembrane</keyword>
<reference evidence="9 10" key="1">
    <citation type="submission" date="2018-12" db="EMBL/GenBank/DDBJ databases">
        <authorList>
            <consortium name="Pathogen Informatics"/>
        </authorList>
    </citation>
    <scope>NUCLEOTIDE SEQUENCE [LARGE SCALE GENOMIC DNA]</scope>
    <source>
        <strain evidence="9 10">NCTC9695</strain>
    </source>
</reference>
<dbReference type="AlphaFoldDB" id="A0A3S4LHW3"/>
<evidence type="ECO:0000256" key="4">
    <source>
        <dbReference type="ARBA" id="ARBA00022692"/>
    </source>
</evidence>